<accession>A0A382ZPK1</accession>
<reference evidence="1" key="1">
    <citation type="submission" date="2018-05" db="EMBL/GenBank/DDBJ databases">
        <authorList>
            <person name="Lanie J.A."/>
            <person name="Ng W.-L."/>
            <person name="Kazmierczak K.M."/>
            <person name="Andrzejewski T.M."/>
            <person name="Davidsen T.M."/>
            <person name="Wayne K.J."/>
            <person name="Tettelin H."/>
            <person name="Glass J.I."/>
            <person name="Rusch D."/>
            <person name="Podicherti R."/>
            <person name="Tsui H.-C.T."/>
            <person name="Winkler M.E."/>
        </authorList>
    </citation>
    <scope>NUCLEOTIDE SEQUENCE</scope>
</reference>
<organism evidence="1">
    <name type="scientific">marine metagenome</name>
    <dbReference type="NCBI Taxonomy" id="408172"/>
    <lineage>
        <taxon>unclassified sequences</taxon>
        <taxon>metagenomes</taxon>
        <taxon>ecological metagenomes</taxon>
    </lineage>
</organism>
<sequence length="33" mass="3489">MSVAASTPIELIQGVYSTLDERIAAGRAHFGRA</sequence>
<dbReference type="EMBL" id="UINC01185603">
    <property type="protein sequence ID" value="SVD97391.1"/>
    <property type="molecule type" value="Genomic_DNA"/>
</dbReference>
<evidence type="ECO:0000313" key="1">
    <source>
        <dbReference type="EMBL" id="SVD97391.1"/>
    </source>
</evidence>
<feature type="non-terminal residue" evidence="1">
    <location>
        <position position="33"/>
    </location>
</feature>
<dbReference type="AlphaFoldDB" id="A0A382ZPK1"/>
<protein>
    <submittedName>
        <fullName evidence="1">Uncharacterized protein</fullName>
    </submittedName>
</protein>
<gene>
    <name evidence="1" type="ORF">METZ01_LOCUS450245</name>
</gene>
<proteinExistence type="predicted"/>
<name>A0A382ZPK1_9ZZZZ</name>